<dbReference type="AlphaFoldDB" id="J7G2G1"/>
<reference evidence="3 4" key="1">
    <citation type="journal article" date="2012" name="Genome Biol. Evol.">
        <title>Nucleomorph genome sequence of the cryptophyte alga Chroomonas mesostigmatica CCMP1168 reveals lineage-specific gene loss and genome complexity.</title>
        <authorList>
            <person name="Moore C.E."/>
            <person name="Curtis B."/>
            <person name="Mills T."/>
            <person name="Tanifuji G."/>
            <person name="Archibald J.M."/>
        </authorList>
    </citation>
    <scope>NUCLEOTIDE SEQUENCE [LARGE SCALE GENOMIC DNA]</scope>
    <source>
        <strain evidence="3 4">CCMP1168</strain>
    </source>
</reference>
<dbReference type="GO" id="GO:0003723">
    <property type="term" value="F:RNA binding"/>
    <property type="evidence" value="ECO:0007669"/>
    <property type="project" value="InterPro"/>
</dbReference>
<name>J7G2G1_9CRYP</name>
<accession>J7G2G1</accession>
<gene>
    <name evidence="3" type="ORF">CMESO_508</name>
</gene>
<dbReference type="PANTHER" id="PTHR34556:SF2">
    <property type="entry name" value="PROTEIN TAB2 HOMOLOG, CHLOROPLASTIC"/>
    <property type="match status" value="1"/>
</dbReference>
<dbReference type="InterPro" id="IPR009472">
    <property type="entry name" value="Tab2-like"/>
</dbReference>
<dbReference type="Pfam" id="PF20429">
    <property type="entry name" value="Tab2-like_C"/>
    <property type="match status" value="1"/>
</dbReference>
<dbReference type="InterPro" id="IPR046761">
    <property type="entry name" value="Tab2-like_C"/>
</dbReference>
<protein>
    <submittedName>
        <fullName evidence="3">Uncharacterized protein</fullName>
    </submittedName>
</protein>
<evidence type="ECO:0000313" key="3">
    <source>
        <dbReference type="EMBL" id="AFP65652.1"/>
    </source>
</evidence>
<proteinExistence type="predicted"/>
<feature type="domain" description="RNA-binding protein Tab2-like N-terminal" evidence="1">
    <location>
        <begin position="61"/>
        <end position="163"/>
    </location>
</feature>
<feature type="domain" description="RNA-binding protein Tab2/Atab2 C-terminal" evidence="2">
    <location>
        <begin position="186"/>
        <end position="335"/>
    </location>
</feature>
<dbReference type="Pfam" id="PF06485">
    <property type="entry name" value="Tab2-like_N"/>
    <property type="match status" value="1"/>
</dbReference>
<dbReference type="InterPro" id="IPR046760">
    <property type="entry name" value="Tab2-like_N"/>
</dbReference>
<evidence type="ECO:0000259" key="2">
    <source>
        <dbReference type="Pfam" id="PF20429"/>
    </source>
</evidence>
<organism evidence="3 4">
    <name type="scientific">Chroomonas mesostigmatica CCMP1168</name>
    <dbReference type="NCBI Taxonomy" id="1195612"/>
    <lineage>
        <taxon>Eukaryota</taxon>
        <taxon>Cryptophyceae</taxon>
        <taxon>Pyrenomonadales</taxon>
        <taxon>Chroomonadaceae</taxon>
        <taxon>Chroomonas</taxon>
    </lineage>
</organism>
<sequence>MIKFCFLHLVLPSKIYEKKICTQKLEQKFIEKNSIFSFKNKIFKKKKFFCMKSSEIPSNTVWEIDFFSRPVLNEDGKKLWELIVVDQKGTFEHIEAIPNNLINSRELKKRINALIEKSPQKPILIKFFRSQMFNMINIALSDLNINVRPSRRTFALFEKISEREENVYPKMSGYRPFMKEVDVNDMLKKVPQKMPDTLRGEKYVFASISIPELESMVNSGINFGQMCPLPKNFDFNQKIPGIVILSERAKSLSSWFDGIELFNIICDLETKNIMIECGLDTQYLFGKFSEETIQDRVNLEPKLFEKNKKKSQGVHFIAVQEYSKKKPIYGIWTLRV</sequence>
<evidence type="ECO:0000313" key="4">
    <source>
        <dbReference type="Proteomes" id="UP000243348"/>
    </source>
</evidence>
<geneLocation type="nucleomorph" evidence="3"/>
<evidence type="ECO:0000259" key="1">
    <source>
        <dbReference type="Pfam" id="PF06485"/>
    </source>
</evidence>
<dbReference type="EMBL" id="CP003682">
    <property type="protein sequence ID" value="AFP65652.1"/>
    <property type="molecule type" value="Genomic_DNA"/>
</dbReference>
<dbReference type="Proteomes" id="UP000243348">
    <property type="component" value="Nucleomorph 3"/>
</dbReference>
<keyword evidence="3" id="KW-0542">Nucleomorph</keyword>
<dbReference type="PANTHER" id="PTHR34556">
    <property type="match status" value="1"/>
</dbReference>